<evidence type="ECO:0000259" key="1">
    <source>
        <dbReference type="Pfam" id="PF12697"/>
    </source>
</evidence>
<reference evidence="3" key="1">
    <citation type="journal article" date="2017" name="Proc. Natl. Acad. Sci. U.S.A.">
        <title>Simulation of Deepwater Horizon oil plume reveals substrate specialization within a complex community of hydrocarbon-degraders.</title>
        <authorList>
            <person name="Hu P."/>
            <person name="Dubinsky E.A."/>
            <person name="Probst A.J."/>
            <person name="Wang J."/>
            <person name="Sieber C.M.K."/>
            <person name="Tom L.M."/>
            <person name="Gardinali P."/>
            <person name="Banfield J.F."/>
            <person name="Atlas R.M."/>
            <person name="Andersen G.L."/>
        </authorList>
    </citation>
    <scope>NUCLEOTIDE SEQUENCE [LARGE SCALE GENOMIC DNA]</scope>
</reference>
<evidence type="ECO:0000313" key="2">
    <source>
        <dbReference type="EMBL" id="OUR96582.1"/>
    </source>
</evidence>
<protein>
    <recommendedName>
        <fullName evidence="1">AB hydrolase-1 domain-containing protein</fullName>
    </recommendedName>
</protein>
<sequence>MSIKIVKTKLSYLDQEVNALVFLPSPNGSIKKACGVFTHGYTSHKASILPWATRLAEEGIPTLIFDQPGHFLGTFSEVENFEEFKEVVPTLFHQGLEKLTELFSSEIPLSSHIFDEDDFKVILGGHSLGALMSLLALETPEFAHRDSITICVGLGMPPSGVTHIFDTPLYKSTLTIRSQLVSKAISPDVIFPWIRERKENLHINGKRIHFITGADDVIVGKEGTQLMVDYLTTGNQVTYERPLKMPHHMPEMAAPHIKKFLRSENLI</sequence>
<dbReference type="AlphaFoldDB" id="A0A1Y5FD93"/>
<evidence type="ECO:0000313" key="3">
    <source>
        <dbReference type="Proteomes" id="UP000196531"/>
    </source>
</evidence>
<accession>A0A1Y5FD93</accession>
<dbReference type="Pfam" id="PF12697">
    <property type="entry name" value="Abhydrolase_6"/>
    <property type="match status" value="1"/>
</dbReference>
<organism evidence="2 3">
    <name type="scientific">Halobacteriovorax marinus</name>
    <dbReference type="NCBI Taxonomy" id="97084"/>
    <lineage>
        <taxon>Bacteria</taxon>
        <taxon>Pseudomonadati</taxon>
        <taxon>Bdellovibrionota</taxon>
        <taxon>Bacteriovoracia</taxon>
        <taxon>Bacteriovoracales</taxon>
        <taxon>Halobacteriovoraceae</taxon>
        <taxon>Halobacteriovorax</taxon>
    </lineage>
</organism>
<name>A0A1Y5FD93_9BACT</name>
<dbReference type="Gene3D" id="3.40.50.1820">
    <property type="entry name" value="alpha/beta hydrolase"/>
    <property type="match status" value="1"/>
</dbReference>
<proteinExistence type="predicted"/>
<dbReference type="EMBL" id="MAAO01000006">
    <property type="protein sequence ID" value="OUR96582.1"/>
    <property type="molecule type" value="Genomic_DNA"/>
</dbReference>
<gene>
    <name evidence="2" type="ORF">A9Q84_09545</name>
</gene>
<feature type="domain" description="AB hydrolase-1" evidence="1">
    <location>
        <begin position="36"/>
        <end position="160"/>
    </location>
</feature>
<dbReference type="SUPFAM" id="SSF53474">
    <property type="entry name" value="alpha/beta-Hydrolases"/>
    <property type="match status" value="1"/>
</dbReference>
<dbReference type="InterPro" id="IPR029058">
    <property type="entry name" value="AB_hydrolase_fold"/>
</dbReference>
<dbReference type="InterPro" id="IPR000073">
    <property type="entry name" value="AB_hydrolase_1"/>
</dbReference>
<comment type="caution">
    <text evidence="2">The sequence shown here is derived from an EMBL/GenBank/DDBJ whole genome shotgun (WGS) entry which is preliminary data.</text>
</comment>
<dbReference type="Proteomes" id="UP000196531">
    <property type="component" value="Unassembled WGS sequence"/>
</dbReference>